<sequence>MNSPLYINRIALRNPMGKCDVTLRKGLNVILSDDVSVGNSSREKIETRNSTGKTTFIHLIDYALGKERFINNVNEFNKSLFEDQYVICEISIYDKKYTIYRSILDNDTISIYENWILNSILSEGTEDTAYEIFDLNGYISFIENEIFDGRNYFKDKRIVSYRSIMNFIIRDQFFGFTKYYSGIKDEKAKVGKERIEFLFGLTTLKKLLIKEKIDKKTKEKNDLVTEYNVIRSYFSKIIKQNSTQIKREIRTNQKTMDDLKKQLDDYSIKISSLEIEKSQKKKEKDNLEDNLKSLNNDIAAIKSRISNYEKALNENKNELKKLDYIGTSIEILSNIDLVKCPVVTKSKELGIKIDVKCPIADNEENKSKNKQIIDTRRKLIEYEISDLEKAIFMLQSQLDEKLSKHKVINSSIEEVSLDIGNEINTILENRELTFNQLKEVEYSNQRLKDNISQYEYLNNLKDSKNEKTKEIKAEKEKIDELKNKGFNRIVEIYDDVVVFISNDSRNGTINKKNFEPLILFKNGEEDTGAGIKSISIIAFDLTMLTYALEKQSEGESNPYLNLLIHDSPKRNDIDLNMYKRVFDYVIKLENDYSNIDFQYIITTLDISEKVKEDKKKYIKLLLDNSGDGGKLFGITINI</sequence>
<reference evidence="2 3" key="1">
    <citation type="submission" date="2015-11" db="EMBL/GenBank/DDBJ databases">
        <authorList>
            <person name="Hill K.K."/>
            <person name="Shirey T.B."/>
            <person name="Raphael B."/>
            <person name="Daligault H.E."/>
            <person name="Davenport K.W."/>
            <person name="Bruce D.C."/>
            <person name="Foley B.T."/>
            <person name="Johnson S.L."/>
        </authorList>
    </citation>
    <scope>NUCLEOTIDE SEQUENCE [LARGE SCALE GENOMIC DNA]</scope>
    <source>
        <strain evidence="2 3">CDC_1632</strain>
    </source>
</reference>
<dbReference type="InterPro" id="IPR027417">
    <property type="entry name" value="P-loop_NTPase"/>
</dbReference>
<proteinExistence type="predicted"/>
<dbReference type="EMBL" id="CP013243">
    <property type="protein sequence ID" value="APH13321.1"/>
    <property type="molecule type" value="Genomic_DNA"/>
</dbReference>
<dbReference type="Proteomes" id="UP000182204">
    <property type="component" value="Chromosome"/>
</dbReference>
<gene>
    <name evidence="2" type="ORF">NPD5_4184</name>
</gene>
<dbReference type="Gene3D" id="3.40.50.300">
    <property type="entry name" value="P-loop containing nucleotide triphosphate hydrolases"/>
    <property type="match status" value="1"/>
</dbReference>
<protein>
    <recommendedName>
        <fullName evidence="4">DUF2326 domain-containing protein</fullName>
    </recommendedName>
</protein>
<keyword evidence="1" id="KW-0175">Coiled coil</keyword>
<evidence type="ECO:0000313" key="3">
    <source>
        <dbReference type="Proteomes" id="UP000182204"/>
    </source>
</evidence>
<evidence type="ECO:0008006" key="4">
    <source>
        <dbReference type="Google" id="ProtNLM"/>
    </source>
</evidence>
<feature type="coiled-coil region" evidence="1">
    <location>
        <begin position="249"/>
        <end position="318"/>
    </location>
</feature>
<evidence type="ECO:0000256" key="1">
    <source>
        <dbReference type="SAM" id="Coils"/>
    </source>
</evidence>
<dbReference type="AlphaFoldDB" id="A0A1L3NB32"/>
<dbReference type="RefSeq" id="WP_072587191.1">
    <property type="nucleotide sequence ID" value="NZ_CP013243.1"/>
</dbReference>
<accession>A0A1L3NB32</accession>
<organism evidence="2 3">
    <name type="scientific">Clostridium sporogenes</name>
    <dbReference type="NCBI Taxonomy" id="1509"/>
    <lineage>
        <taxon>Bacteria</taxon>
        <taxon>Bacillati</taxon>
        <taxon>Bacillota</taxon>
        <taxon>Clostridia</taxon>
        <taxon>Eubacteriales</taxon>
        <taxon>Clostridiaceae</taxon>
        <taxon>Clostridium</taxon>
    </lineage>
</organism>
<evidence type="ECO:0000313" key="2">
    <source>
        <dbReference type="EMBL" id="APH13321.1"/>
    </source>
</evidence>
<feature type="coiled-coil region" evidence="1">
    <location>
        <begin position="457"/>
        <end position="484"/>
    </location>
</feature>
<name>A0A1L3NB32_CLOSG</name>